<keyword evidence="3" id="KW-1185">Reference proteome</keyword>
<organism evidence="2 3">
    <name type="scientific">Toxocara canis</name>
    <name type="common">Canine roundworm</name>
    <dbReference type="NCBI Taxonomy" id="6265"/>
    <lineage>
        <taxon>Eukaryota</taxon>
        <taxon>Metazoa</taxon>
        <taxon>Ecdysozoa</taxon>
        <taxon>Nematoda</taxon>
        <taxon>Chromadorea</taxon>
        <taxon>Rhabditida</taxon>
        <taxon>Spirurina</taxon>
        <taxon>Ascaridomorpha</taxon>
        <taxon>Ascaridoidea</taxon>
        <taxon>Toxocaridae</taxon>
        <taxon>Toxocara</taxon>
    </lineage>
</organism>
<evidence type="ECO:0000256" key="1">
    <source>
        <dbReference type="SAM" id="Phobius"/>
    </source>
</evidence>
<proteinExistence type="predicted"/>
<accession>A0A0B2UNF1</accession>
<feature type="transmembrane region" description="Helical" evidence="1">
    <location>
        <begin position="127"/>
        <end position="151"/>
    </location>
</feature>
<sequence>MAKGYLDQFPLHLSSMRNSSIVPQMFRPCSGQGFFCSALWTPEMCLSYFATLARVILTLLIIVLSFGGYTTADPMRTYTLNLYAVFVPSDFMLCCRLAIYIANLFNGIFSASWLLTTVVLADYFSDIVAFQFRVMALMVTLYCYAIFSYPLQFERFRTRR</sequence>
<keyword evidence="1" id="KW-0472">Membrane</keyword>
<evidence type="ECO:0000313" key="3">
    <source>
        <dbReference type="Proteomes" id="UP000031036"/>
    </source>
</evidence>
<name>A0A0B2UNF1_TOXCA</name>
<feature type="transmembrane region" description="Helical" evidence="1">
    <location>
        <begin position="48"/>
        <end position="72"/>
    </location>
</feature>
<evidence type="ECO:0000313" key="2">
    <source>
        <dbReference type="EMBL" id="KHN70774.1"/>
    </source>
</evidence>
<reference evidence="2 3" key="1">
    <citation type="submission" date="2014-11" db="EMBL/GenBank/DDBJ databases">
        <title>Genetic blueprint of the zoonotic pathogen Toxocara canis.</title>
        <authorList>
            <person name="Zhu X.-Q."/>
            <person name="Korhonen P.K."/>
            <person name="Cai H."/>
            <person name="Young N.D."/>
            <person name="Nejsum P."/>
            <person name="von Samson-Himmelstjerna G."/>
            <person name="Boag P.R."/>
            <person name="Tan P."/>
            <person name="Li Q."/>
            <person name="Min J."/>
            <person name="Yang Y."/>
            <person name="Wang X."/>
            <person name="Fang X."/>
            <person name="Hall R.S."/>
            <person name="Hofmann A."/>
            <person name="Sternberg P.W."/>
            <person name="Jex A.R."/>
            <person name="Gasser R.B."/>
        </authorList>
    </citation>
    <scope>NUCLEOTIDE SEQUENCE [LARGE SCALE GENOMIC DNA]</scope>
    <source>
        <strain evidence="2">PN_DK_2014</strain>
    </source>
</reference>
<dbReference type="Proteomes" id="UP000031036">
    <property type="component" value="Unassembled WGS sequence"/>
</dbReference>
<protein>
    <submittedName>
        <fullName evidence="2">Uncharacterized protein</fullName>
    </submittedName>
</protein>
<feature type="transmembrane region" description="Helical" evidence="1">
    <location>
        <begin position="93"/>
        <end position="115"/>
    </location>
</feature>
<keyword evidence="1" id="KW-0812">Transmembrane</keyword>
<comment type="caution">
    <text evidence="2">The sequence shown here is derived from an EMBL/GenBank/DDBJ whole genome shotgun (WGS) entry which is preliminary data.</text>
</comment>
<dbReference type="AlphaFoldDB" id="A0A0B2UNF1"/>
<dbReference type="EMBL" id="JPKZ01022849">
    <property type="protein sequence ID" value="KHN70774.1"/>
    <property type="molecule type" value="Genomic_DNA"/>
</dbReference>
<keyword evidence="1" id="KW-1133">Transmembrane helix</keyword>
<gene>
    <name evidence="2" type="ORF">Tcan_00298</name>
</gene>